<dbReference type="AlphaFoldDB" id="A0A6G4XG72"/>
<feature type="domain" description="Glycosyl transferase family 1" evidence="3">
    <location>
        <begin position="213"/>
        <end position="358"/>
    </location>
</feature>
<dbReference type="RefSeq" id="WP_165331733.1">
    <property type="nucleotide sequence ID" value="NZ_JAAKZW010000030.1"/>
</dbReference>
<gene>
    <name evidence="5" type="ORF">G6045_11220</name>
</gene>
<dbReference type="Pfam" id="PF13439">
    <property type="entry name" value="Glyco_transf_4"/>
    <property type="match status" value="1"/>
</dbReference>
<dbReference type="Gene3D" id="3.40.50.2000">
    <property type="entry name" value="Glycogen Phosphorylase B"/>
    <property type="match status" value="2"/>
</dbReference>
<proteinExistence type="predicted"/>
<dbReference type="EMBL" id="JAAKZW010000030">
    <property type="protein sequence ID" value="NGO76233.1"/>
    <property type="molecule type" value="Genomic_DNA"/>
</dbReference>
<protein>
    <submittedName>
        <fullName evidence="5">Glycosyltransferase family 4 protein</fullName>
    </submittedName>
</protein>
<evidence type="ECO:0000313" key="6">
    <source>
        <dbReference type="Proteomes" id="UP000481109"/>
    </source>
</evidence>
<name>A0A6G4XG72_9ACTN</name>
<dbReference type="InterPro" id="IPR001296">
    <property type="entry name" value="Glyco_trans_1"/>
</dbReference>
<dbReference type="CDD" id="cd03801">
    <property type="entry name" value="GT4_PimA-like"/>
    <property type="match status" value="1"/>
</dbReference>
<dbReference type="GO" id="GO:1901137">
    <property type="term" value="P:carbohydrate derivative biosynthetic process"/>
    <property type="evidence" value="ECO:0007669"/>
    <property type="project" value="UniProtKB-ARBA"/>
</dbReference>
<feature type="domain" description="Glycosyltransferase subfamily 4-like N-terminal" evidence="4">
    <location>
        <begin position="34"/>
        <end position="188"/>
    </location>
</feature>
<evidence type="ECO:0000259" key="4">
    <source>
        <dbReference type="Pfam" id="PF13439"/>
    </source>
</evidence>
<reference evidence="5 6" key="1">
    <citation type="submission" date="2020-02" db="EMBL/GenBank/DDBJ databases">
        <title>Whole-genome analyses of novel actinobacteria.</title>
        <authorList>
            <person name="Sahin N."/>
            <person name="Tokatli A."/>
        </authorList>
    </citation>
    <scope>NUCLEOTIDE SEQUENCE [LARGE SCALE GENOMIC DNA]</scope>
    <source>
        <strain evidence="5 6">YC504</strain>
    </source>
</reference>
<evidence type="ECO:0000256" key="1">
    <source>
        <dbReference type="ARBA" id="ARBA00022676"/>
    </source>
</evidence>
<dbReference type="PANTHER" id="PTHR45947:SF3">
    <property type="entry name" value="SULFOQUINOVOSYL TRANSFERASE SQD2"/>
    <property type="match status" value="1"/>
</dbReference>
<organism evidence="5 6">
    <name type="scientific">Streptomyces mesophilus</name>
    <dbReference type="NCBI Taxonomy" id="1775132"/>
    <lineage>
        <taxon>Bacteria</taxon>
        <taxon>Bacillati</taxon>
        <taxon>Actinomycetota</taxon>
        <taxon>Actinomycetes</taxon>
        <taxon>Kitasatosporales</taxon>
        <taxon>Streptomycetaceae</taxon>
        <taxon>Streptomyces</taxon>
    </lineage>
</organism>
<keyword evidence="1" id="KW-0328">Glycosyltransferase</keyword>
<dbReference type="PANTHER" id="PTHR45947">
    <property type="entry name" value="SULFOQUINOVOSYL TRANSFERASE SQD2"/>
    <property type="match status" value="1"/>
</dbReference>
<evidence type="ECO:0000259" key="3">
    <source>
        <dbReference type="Pfam" id="PF00534"/>
    </source>
</evidence>
<dbReference type="GO" id="GO:0016757">
    <property type="term" value="F:glycosyltransferase activity"/>
    <property type="evidence" value="ECO:0007669"/>
    <property type="project" value="UniProtKB-KW"/>
</dbReference>
<keyword evidence="2 5" id="KW-0808">Transferase</keyword>
<accession>A0A6G4XG72</accession>
<keyword evidence="6" id="KW-1185">Reference proteome</keyword>
<evidence type="ECO:0000313" key="5">
    <source>
        <dbReference type="EMBL" id="NGO76233.1"/>
    </source>
</evidence>
<dbReference type="Proteomes" id="UP000481109">
    <property type="component" value="Unassembled WGS sequence"/>
</dbReference>
<sequence length="390" mass="43099">MRIALTGPVDLAPLREALGCATPEVYPGPSTGWLARTWWEQGHEVTVVALSSQVGEQHTYGDGSLRLVVVPMRERGRARDMFRAERQGLGAALREQPVDVVSAHWTYEFALGALASGHPTCVTARDTPWRYAWEMRSAYRWWRHTMAVPATWRATAVSANSPYTAAHFRRFLGVRRPIEVIPNAVRTDALPSARAPEPGTAPVFATASQGWGRWKNTAAALRAFDLVHEQLPSARLLMFGAGHEPDGPAATWARARGFAAGVEFAGRLPHAAMLERLAAEAHVLVHPSRVESFSMICAEAMALGIPVVAGRRSGAVPWVVDRAGHLVDVDRPDLMAEAMLRLALDEEHRRELGEFGRTRVRTHFCLDDTARAYTDWFARTLRLPAVEEAR</sequence>
<dbReference type="InterPro" id="IPR028098">
    <property type="entry name" value="Glyco_trans_4-like_N"/>
</dbReference>
<dbReference type="InterPro" id="IPR050194">
    <property type="entry name" value="Glycosyltransferase_grp1"/>
</dbReference>
<dbReference type="Pfam" id="PF00534">
    <property type="entry name" value="Glycos_transf_1"/>
    <property type="match status" value="1"/>
</dbReference>
<dbReference type="SUPFAM" id="SSF53756">
    <property type="entry name" value="UDP-Glycosyltransferase/glycogen phosphorylase"/>
    <property type="match status" value="1"/>
</dbReference>
<comment type="caution">
    <text evidence="5">The sequence shown here is derived from an EMBL/GenBank/DDBJ whole genome shotgun (WGS) entry which is preliminary data.</text>
</comment>
<evidence type="ECO:0000256" key="2">
    <source>
        <dbReference type="ARBA" id="ARBA00022679"/>
    </source>
</evidence>